<dbReference type="InterPro" id="IPR014962">
    <property type="entry name" value="YolD"/>
</dbReference>
<organism evidence="1">
    <name type="scientific">uncultured Caudovirales phage</name>
    <dbReference type="NCBI Taxonomy" id="2100421"/>
    <lineage>
        <taxon>Viruses</taxon>
        <taxon>Duplodnaviria</taxon>
        <taxon>Heunggongvirae</taxon>
        <taxon>Uroviricota</taxon>
        <taxon>Caudoviricetes</taxon>
        <taxon>Peduoviridae</taxon>
        <taxon>Maltschvirus</taxon>
        <taxon>Maltschvirus maltsch</taxon>
    </lineage>
</organism>
<sequence length="109" mass="13042">MIRDRGNIKWTAIMLPEHVAAVKQELINLEKVQQPILDEDRLSEIEMLIHEAMEYNLQLEFKLFKKGYIESIIGHTHFIDYIKKEFRIKDKDNLIHKIPFQKIVDVQKV</sequence>
<dbReference type="PANTHER" id="PTHR40051:SF1">
    <property type="entry name" value="YOLD-LIKE FAMILY PROTEIN"/>
    <property type="match status" value="1"/>
</dbReference>
<protein>
    <recommendedName>
        <fullName evidence="2">YolD-like protein</fullName>
    </recommendedName>
</protein>
<evidence type="ECO:0008006" key="2">
    <source>
        <dbReference type="Google" id="ProtNLM"/>
    </source>
</evidence>
<proteinExistence type="predicted"/>
<name>A0A2H4JAP8_9CAUD</name>
<dbReference type="Pfam" id="PF08863">
    <property type="entry name" value="YolD"/>
    <property type="match status" value="1"/>
</dbReference>
<dbReference type="PANTHER" id="PTHR40051">
    <property type="entry name" value="IG HYPOTHETICAL 15966"/>
    <property type="match status" value="1"/>
</dbReference>
<gene>
    <name evidence="1" type="ORF">7F23_28</name>
</gene>
<evidence type="ECO:0000313" key="1">
    <source>
        <dbReference type="EMBL" id="ASN69141.1"/>
    </source>
</evidence>
<reference evidence="1" key="1">
    <citation type="submission" date="2017-06" db="EMBL/GenBank/DDBJ databases">
        <title>Novel phages from South African skin metaviromes.</title>
        <authorList>
            <person name="van Zyl L.J."/>
            <person name="Abrahams Y."/>
            <person name="Stander E.A."/>
            <person name="Kirby B.M."/>
            <person name="Clavaud C."/>
            <person name="Farcet C."/>
            <person name="Breton L."/>
            <person name="Trindade M.I."/>
        </authorList>
    </citation>
    <scope>NUCLEOTIDE SEQUENCE</scope>
</reference>
<accession>A0A2H4JAP8</accession>
<dbReference type="EMBL" id="MF417886">
    <property type="protein sequence ID" value="ASN69141.1"/>
    <property type="molecule type" value="Genomic_DNA"/>
</dbReference>